<protein>
    <recommendedName>
        <fullName evidence="5">Cobalt-precorrin-5B C(1)-methyltransferase</fullName>
        <ecNumber evidence="5">2.1.1.195</ecNumber>
    </recommendedName>
    <alternativeName>
        <fullName evidence="5">Cobalt-precorrin-6A synthase</fullName>
    </alternativeName>
</protein>
<dbReference type="STRING" id="927665.HMPREF1535_03368"/>
<comment type="function">
    <text evidence="5">Catalyzes the methylation of C-1 in cobalt-precorrin-5B to form cobalt-precorrin-6A.</text>
</comment>
<evidence type="ECO:0000313" key="6">
    <source>
        <dbReference type="EMBL" id="KKB53815.1"/>
    </source>
</evidence>
<organism evidence="6 7">
    <name type="scientific">Parabacteroides goldsteinii DSM 19448 = WAL 12034</name>
    <dbReference type="NCBI Taxonomy" id="927665"/>
    <lineage>
        <taxon>Bacteria</taxon>
        <taxon>Pseudomonadati</taxon>
        <taxon>Bacteroidota</taxon>
        <taxon>Bacteroidia</taxon>
        <taxon>Bacteroidales</taxon>
        <taxon>Tannerellaceae</taxon>
        <taxon>Parabacteroides</taxon>
    </lineage>
</organism>
<dbReference type="NCBIfam" id="NF000849">
    <property type="entry name" value="PRK00075.1-1"/>
    <property type="match status" value="1"/>
</dbReference>
<evidence type="ECO:0000256" key="5">
    <source>
        <dbReference type="HAMAP-Rule" id="MF_00787"/>
    </source>
</evidence>
<dbReference type="GO" id="GO:0043780">
    <property type="term" value="F:cobalt-precorrin-5B C1-methyltransferase activity"/>
    <property type="evidence" value="ECO:0007669"/>
    <property type="project" value="RHEA"/>
</dbReference>
<keyword evidence="2 5" id="KW-0489">Methyltransferase</keyword>
<dbReference type="Pfam" id="PF02571">
    <property type="entry name" value="CbiJ"/>
    <property type="match status" value="1"/>
</dbReference>
<dbReference type="GO" id="GO:0032259">
    <property type="term" value="P:methylation"/>
    <property type="evidence" value="ECO:0007669"/>
    <property type="project" value="UniProtKB-KW"/>
</dbReference>
<evidence type="ECO:0000256" key="2">
    <source>
        <dbReference type="ARBA" id="ARBA00022603"/>
    </source>
</evidence>
<dbReference type="GO" id="GO:0019251">
    <property type="term" value="P:anaerobic cobalamin biosynthetic process"/>
    <property type="evidence" value="ECO:0007669"/>
    <property type="project" value="UniProtKB-UniRule"/>
</dbReference>
<dbReference type="SUPFAM" id="SSF111342">
    <property type="entry name" value="CbiD-like"/>
    <property type="match status" value="1"/>
</dbReference>
<dbReference type="Gene3D" id="3.30.2110.10">
    <property type="entry name" value="CbiD-like"/>
    <property type="match status" value="1"/>
</dbReference>
<dbReference type="Proteomes" id="UP000033047">
    <property type="component" value="Unassembled WGS sequence"/>
</dbReference>
<dbReference type="PANTHER" id="PTHR35863">
    <property type="entry name" value="COBALT-PRECORRIN-5B C(1)-METHYLTRANSFERASE"/>
    <property type="match status" value="1"/>
</dbReference>
<evidence type="ECO:0000256" key="1">
    <source>
        <dbReference type="ARBA" id="ARBA00022573"/>
    </source>
</evidence>
<dbReference type="InterPro" id="IPR003723">
    <property type="entry name" value="Precorrin-6x_reduct"/>
</dbReference>
<keyword evidence="3 5" id="KW-0808">Transferase</keyword>
<dbReference type="PROSITE" id="PS51014">
    <property type="entry name" value="COBK_CBIJ"/>
    <property type="match status" value="1"/>
</dbReference>
<dbReference type="AlphaFoldDB" id="A0A0F5J8I2"/>
<proteinExistence type="inferred from homology"/>
<reference evidence="6 7" key="1">
    <citation type="submission" date="2013-04" db="EMBL/GenBank/DDBJ databases">
        <title>The Genome Sequence of Parabacteroides goldsteinii DSM 19448.</title>
        <authorList>
            <consortium name="The Broad Institute Genomics Platform"/>
            <person name="Earl A."/>
            <person name="Ward D."/>
            <person name="Feldgarden M."/>
            <person name="Gevers D."/>
            <person name="Martens E."/>
            <person name="Sakamoto M."/>
            <person name="Benno Y."/>
            <person name="Song Y."/>
            <person name="Liu C."/>
            <person name="Lee J."/>
            <person name="Bolanos M."/>
            <person name="Vaisanen M.L."/>
            <person name="Finegold S.M."/>
            <person name="Walker B."/>
            <person name="Young S."/>
            <person name="Zeng Q."/>
            <person name="Gargeya S."/>
            <person name="Fitzgerald M."/>
            <person name="Haas B."/>
            <person name="Abouelleil A."/>
            <person name="Allen A.W."/>
            <person name="Alvarado L."/>
            <person name="Arachchi H.M."/>
            <person name="Berlin A.M."/>
            <person name="Chapman S.B."/>
            <person name="Gainer-Dewar J."/>
            <person name="Goldberg J."/>
            <person name="Griggs A."/>
            <person name="Gujja S."/>
            <person name="Hansen M."/>
            <person name="Howarth C."/>
            <person name="Imamovic A."/>
            <person name="Ireland A."/>
            <person name="Larimer J."/>
            <person name="McCowan C."/>
            <person name="Murphy C."/>
            <person name="Pearson M."/>
            <person name="Poon T.W."/>
            <person name="Priest M."/>
            <person name="Roberts A."/>
            <person name="Saif S."/>
            <person name="Shea T."/>
            <person name="Sisk P."/>
            <person name="Sykes S."/>
            <person name="Wortman J."/>
            <person name="Nusbaum C."/>
            <person name="Birren B."/>
        </authorList>
    </citation>
    <scope>NUCLEOTIDE SEQUENCE [LARGE SCALE GENOMIC DNA]</scope>
    <source>
        <strain evidence="6 7">DSM 19448</strain>
    </source>
</reference>
<evidence type="ECO:0000256" key="3">
    <source>
        <dbReference type="ARBA" id="ARBA00022679"/>
    </source>
</evidence>
<dbReference type="RefSeq" id="WP_046146865.1">
    <property type="nucleotide sequence ID" value="NZ_KQ033913.1"/>
</dbReference>
<keyword evidence="4 5" id="KW-0949">S-adenosyl-L-methionine</keyword>
<dbReference type="NCBIfam" id="TIGR00312">
    <property type="entry name" value="cbiD"/>
    <property type="match status" value="1"/>
</dbReference>
<dbReference type="GO" id="GO:0016994">
    <property type="term" value="F:precorrin-6A reductase activity"/>
    <property type="evidence" value="ECO:0007669"/>
    <property type="project" value="InterPro"/>
</dbReference>
<dbReference type="InterPro" id="IPR002748">
    <property type="entry name" value="CbiD"/>
</dbReference>
<comment type="similarity">
    <text evidence="5">Belongs to the CbiD family.</text>
</comment>
<comment type="caution">
    <text evidence="6">The sequence shown here is derived from an EMBL/GenBank/DDBJ whole genome shotgun (WGS) entry which is preliminary data.</text>
</comment>
<dbReference type="UniPathway" id="UPA00148">
    <property type="reaction ID" value="UER00227"/>
</dbReference>
<evidence type="ECO:0000256" key="4">
    <source>
        <dbReference type="ARBA" id="ARBA00022691"/>
    </source>
</evidence>
<gene>
    <name evidence="5" type="primary">cbiD</name>
    <name evidence="6" type="ORF">HMPREF1535_03368</name>
</gene>
<dbReference type="EMBL" id="AQHV01000014">
    <property type="protein sequence ID" value="KKB53815.1"/>
    <property type="molecule type" value="Genomic_DNA"/>
</dbReference>
<dbReference type="PATRIC" id="fig|927665.4.peg.3460"/>
<comment type="pathway">
    <text evidence="5">Cofactor biosynthesis; adenosylcobalamin biosynthesis; cob(II)yrinate a,c-diamide from sirohydrochlorin (anaerobic route): step 6/10.</text>
</comment>
<dbReference type="InterPro" id="IPR036074">
    <property type="entry name" value="CbiD_sf"/>
</dbReference>
<dbReference type="HAMAP" id="MF_00787">
    <property type="entry name" value="CbiD"/>
    <property type="match status" value="1"/>
</dbReference>
<dbReference type="PANTHER" id="PTHR35863:SF1">
    <property type="entry name" value="COBALT-PRECORRIN-5B C(1)-METHYLTRANSFERASE"/>
    <property type="match status" value="1"/>
</dbReference>
<dbReference type="HOGENOM" id="CLU_456101_0_0_10"/>
<evidence type="ECO:0000313" key="7">
    <source>
        <dbReference type="Proteomes" id="UP000033047"/>
    </source>
</evidence>
<dbReference type="Pfam" id="PF01888">
    <property type="entry name" value="CbiD"/>
    <property type="match status" value="1"/>
</dbReference>
<dbReference type="EC" id="2.1.1.195" evidence="5"/>
<comment type="catalytic activity">
    <reaction evidence="5">
        <text>Co-precorrin-5B + S-adenosyl-L-methionine = Co-precorrin-6A + S-adenosyl-L-homocysteine</text>
        <dbReference type="Rhea" id="RHEA:26285"/>
        <dbReference type="ChEBI" id="CHEBI:57856"/>
        <dbReference type="ChEBI" id="CHEBI:59789"/>
        <dbReference type="ChEBI" id="CHEBI:60063"/>
        <dbReference type="ChEBI" id="CHEBI:60064"/>
        <dbReference type="EC" id="2.1.1.195"/>
    </reaction>
</comment>
<keyword evidence="1 5" id="KW-0169">Cobalamin biosynthesis</keyword>
<sequence>MILILGGTTEGRASVRIADEGSAPYYYSTKGALQEIECAHGIRLTGGMDTAAMETCCREKNIRLLVDAAHPFASALHRTVAEVSSSLGLPVIRYERRYPPRDPDLVWCDNYDDAIRKLEEHGIRHLLALTGVNTIAPLRPWWKKHPAWFRILEREESLTTATRQGFPADYLCFYQDEDDAGALMDRLQPDAVITKESGRSGYFNEKVAAARKRSIPVFVVKRPALPETFYIVYGEDGLRKQIERLLPEFFPLHHGYTTGACATAAAKAALTALLSKEEQTAASITLPSGEIITLPVTATEWDSDSATCSVIKDAGDDPDVTNGSMIVANVAFSTASNDALVRFVAGPGVGTVTLPGLGLEVGGPAINTTPRKMITDELAAVLQAFRQNNPAAKNLPPSPGLTVTISVPGGEELATRTFNPKLGIVGGISIIGTSGIVRPFSADAFIASIRKEAEVAKAIGCRTLVINSGAKSERYLKARYPELPPQAFVHYGNFIGETLKIASALSFEQVVMGIMIGKAVKLAEGFLDTHSKKVVMNKDFLKETAREAGCPEAAVRQIETITLARELWQLFPSGEQSSFFSLLLKKCYAHCIPLLPADKLQIVLITEEGQIRE</sequence>
<accession>A0A0F5J8I2</accession>
<name>A0A0F5J8I2_9BACT</name>